<dbReference type="InterPro" id="IPR003660">
    <property type="entry name" value="HAMP_dom"/>
</dbReference>
<dbReference type="Proteomes" id="UP001180616">
    <property type="component" value="Chromosome"/>
</dbReference>
<dbReference type="PROSITE" id="PS50885">
    <property type="entry name" value="HAMP"/>
    <property type="match status" value="1"/>
</dbReference>
<dbReference type="Gene3D" id="3.30.450.20">
    <property type="entry name" value="PAS domain"/>
    <property type="match status" value="2"/>
</dbReference>
<dbReference type="InterPro" id="IPR036457">
    <property type="entry name" value="PPM-type-like_dom_sf"/>
</dbReference>
<dbReference type="RefSeq" id="WP_309542772.1">
    <property type="nucleotide sequence ID" value="NZ_CP133659.1"/>
</dbReference>
<dbReference type="Gene3D" id="6.10.340.10">
    <property type="match status" value="1"/>
</dbReference>
<name>A0ABY9R6J7_9BACT</name>
<dbReference type="SUPFAM" id="SSF158472">
    <property type="entry name" value="HAMP domain-like"/>
    <property type="match status" value="1"/>
</dbReference>
<keyword evidence="2" id="KW-1133">Transmembrane helix</keyword>
<evidence type="ECO:0000259" key="3">
    <source>
        <dbReference type="PROSITE" id="PS50885"/>
    </source>
</evidence>
<dbReference type="CDD" id="cd06225">
    <property type="entry name" value="HAMP"/>
    <property type="match status" value="1"/>
</dbReference>
<sequence length="648" mass="70224">MKRAGIATRLAALILASTAVILSLVVGYSFMVSREGMLDLARQNGALVAEATVHRIDAQLRATAKVTDTVAATLQDAPMDEDFLRDLARRTLFTNPGIYGTGIAFEPQAFERGRHFFAPYAYRKDFAIASTTLGGADYNYFAMDWYQLAREMRRPVWTEPYYDEGGGNALMVAYSAPFSRRTAQGLQRAGVVTANIDLVWLQRMISEVRVARTGYVFVLSRYGTYVAHPNPDMIMNETIFTRAENLGIASLRDLGREMVAGMAGFMEFSDLPGIGAAYVSYMPLPDQGWSVGVVLPRDEVLAGANRATRIMTGIGVGGFLLLAMVILLVSGTITRPLRLLTRAAAGVARGDLDHRLPAIPTGDEVGDLAASFGRMQASLKEHIATLTATTAAKERIQSELRIAHDIQMSILPKTFPPFPERTELDVHATILPAREVGGDLYDFFFVTPHQFCFLAGDVSGKGVPAAFFMAVTKTLIKVVAERELAPGDILAKVNDDLAADNESCMFVTLFLAVLDTRTGELRYANAGHNPPLVLRRHGGPEWTQGMEEPMAGAMPGMEYSTGTLTLHPGDAVFVFTDGVTEAMDATGALYSEERLFATLATCHEAAAAGMIRTVSDAVSAWAEGAEQSDDITMLAVRYLGPDGTKQEG</sequence>
<dbReference type="SMART" id="SM00304">
    <property type="entry name" value="HAMP"/>
    <property type="match status" value="1"/>
</dbReference>
<organism evidence="4 5">
    <name type="scientific">Nitratidesulfovibrio liaohensis</name>
    <dbReference type="NCBI Taxonomy" id="2604158"/>
    <lineage>
        <taxon>Bacteria</taxon>
        <taxon>Pseudomonadati</taxon>
        <taxon>Thermodesulfobacteriota</taxon>
        <taxon>Desulfovibrionia</taxon>
        <taxon>Desulfovibrionales</taxon>
        <taxon>Desulfovibrionaceae</taxon>
        <taxon>Nitratidesulfovibrio</taxon>
    </lineage>
</organism>
<evidence type="ECO:0000313" key="4">
    <source>
        <dbReference type="EMBL" id="WMW66916.1"/>
    </source>
</evidence>
<evidence type="ECO:0000313" key="5">
    <source>
        <dbReference type="Proteomes" id="UP001180616"/>
    </source>
</evidence>
<keyword evidence="2" id="KW-0472">Membrane</keyword>
<dbReference type="InterPro" id="IPR052016">
    <property type="entry name" value="Bact_Sigma-Reg"/>
</dbReference>
<dbReference type="Pfam" id="PF22673">
    <property type="entry name" value="MCP-like_PDC_1"/>
    <property type="match status" value="1"/>
</dbReference>
<dbReference type="CDD" id="cd12913">
    <property type="entry name" value="PDC1_MCP_like"/>
    <property type="match status" value="1"/>
</dbReference>
<dbReference type="PANTHER" id="PTHR43156">
    <property type="entry name" value="STAGE II SPORULATION PROTEIN E-RELATED"/>
    <property type="match status" value="1"/>
</dbReference>
<keyword evidence="2" id="KW-0812">Transmembrane</keyword>
<feature type="transmembrane region" description="Helical" evidence="2">
    <location>
        <begin position="310"/>
        <end position="333"/>
    </location>
</feature>
<dbReference type="PANTHER" id="PTHR43156:SF2">
    <property type="entry name" value="STAGE II SPORULATION PROTEIN E"/>
    <property type="match status" value="1"/>
</dbReference>
<dbReference type="Gene3D" id="3.60.40.10">
    <property type="entry name" value="PPM-type phosphatase domain"/>
    <property type="match status" value="1"/>
</dbReference>
<keyword evidence="5" id="KW-1185">Reference proteome</keyword>
<reference evidence="4" key="1">
    <citation type="submission" date="2023-09" db="EMBL/GenBank/DDBJ databases">
        <authorList>
            <consortium name="CW5 consortium"/>
            <person name="Lu C.-W."/>
        </authorList>
    </citation>
    <scope>NUCLEOTIDE SEQUENCE</scope>
    <source>
        <strain evidence="4">KPS</strain>
    </source>
</reference>
<dbReference type="Pfam" id="PF07228">
    <property type="entry name" value="SpoIIE"/>
    <property type="match status" value="1"/>
</dbReference>
<dbReference type="SUPFAM" id="SSF81606">
    <property type="entry name" value="PP2C-like"/>
    <property type="match status" value="1"/>
</dbReference>
<protein>
    <submittedName>
        <fullName evidence="4">SpoIIE family protein phosphatase</fullName>
    </submittedName>
</protein>
<accession>A0ABY9R6J7</accession>
<dbReference type="SMART" id="SM00331">
    <property type="entry name" value="PP2C_SIG"/>
    <property type="match status" value="1"/>
</dbReference>
<dbReference type="CDD" id="cd12912">
    <property type="entry name" value="PDC2_MCP_like"/>
    <property type="match status" value="1"/>
</dbReference>
<dbReference type="EMBL" id="CP133659">
    <property type="protein sequence ID" value="WMW66916.1"/>
    <property type="molecule type" value="Genomic_DNA"/>
</dbReference>
<feature type="domain" description="HAMP" evidence="3">
    <location>
        <begin position="331"/>
        <end position="384"/>
    </location>
</feature>
<evidence type="ECO:0000256" key="1">
    <source>
        <dbReference type="ARBA" id="ARBA00022801"/>
    </source>
</evidence>
<evidence type="ECO:0000256" key="2">
    <source>
        <dbReference type="SAM" id="Phobius"/>
    </source>
</evidence>
<dbReference type="Pfam" id="PF00672">
    <property type="entry name" value="HAMP"/>
    <property type="match status" value="1"/>
</dbReference>
<dbReference type="InterPro" id="IPR001932">
    <property type="entry name" value="PPM-type_phosphatase-like_dom"/>
</dbReference>
<proteinExistence type="predicted"/>
<gene>
    <name evidence="4" type="ORF">KPS_001547</name>
</gene>
<keyword evidence="1" id="KW-0378">Hydrolase</keyword>